<dbReference type="Pfam" id="PF13714">
    <property type="entry name" value="PEP_mutase"/>
    <property type="match status" value="1"/>
</dbReference>
<dbReference type="HOGENOM" id="CLU_027389_3_0_1"/>
<sequence length="363" mass="38248">MPGLDYFRETETTQAIAPVVTQEPVESEPSSPADTMPIDNGLTPAPGVYYNPRLDPKNYLEGPLSWNPSTRLRQLLARPGIVVAPGICDGISARCALEAGFDCMYQSGAATTASRLGMPDLAIATLNDFVQSAQMVCSLNPSVPVIADADTGFGGPAMVARTVTQYARAGVAGLHIEDQVQTKRCGHLLGKQVVSREEFITRIRAAVIARDSIPGGSDFVIIGRTDSAQVLGMEEAIIRLKLAADAGADVCFIEGVRTAELLKSTVAALAPKPVLVNVISGGLTPSFTCQEAEEMGAKIIIFSLVSCVAAVHGIRAAMHSLKKTGTDFSSAKGMDPKAFFEVMGLHDVIELDAQAGGKAFEVV</sequence>
<dbReference type="PROSITE" id="PS00161">
    <property type="entry name" value="ISOCITRATE_LYASE"/>
    <property type="match status" value="1"/>
</dbReference>
<name>M2PBZ6_CERS8</name>
<dbReference type="Gene3D" id="3.20.20.60">
    <property type="entry name" value="Phosphoenolpyruvate-binding domains"/>
    <property type="match status" value="1"/>
</dbReference>
<protein>
    <recommendedName>
        <fullName evidence="4">Oxaloacetate acetylhydrolase</fullName>
    </recommendedName>
</protein>
<gene>
    <name evidence="2" type="ORF">CERSUDRAFT_87490</name>
</gene>
<evidence type="ECO:0000313" key="2">
    <source>
        <dbReference type="EMBL" id="EMD33159.1"/>
    </source>
</evidence>
<dbReference type="InterPro" id="IPR039556">
    <property type="entry name" value="ICL/PEPM"/>
</dbReference>
<proteinExistence type="predicted"/>
<dbReference type="InterPro" id="IPR018523">
    <property type="entry name" value="Isocitrate_lyase_ph_CS"/>
</dbReference>
<dbReference type="GO" id="GO:0003824">
    <property type="term" value="F:catalytic activity"/>
    <property type="evidence" value="ECO:0007669"/>
    <property type="project" value="InterPro"/>
</dbReference>
<dbReference type="OrthoDB" id="1923844at2759"/>
<organism evidence="2 3">
    <name type="scientific">Ceriporiopsis subvermispora (strain B)</name>
    <name type="common">White-rot fungus</name>
    <name type="synonym">Gelatoporia subvermispora</name>
    <dbReference type="NCBI Taxonomy" id="914234"/>
    <lineage>
        <taxon>Eukaryota</taxon>
        <taxon>Fungi</taxon>
        <taxon>Dikarya</taxon>
        <taxon>Basidiomycota</taxon>
        <taxon>Agaricomycotina</taxon>
        <taxon>Agaricomycetes</taxon>
        <taxon>Polyporales</taxon>
        <taxon>Gelatoporiaceae</taxon>
        <taxon>Gelatoporia</taxon>
    </lineage>
</organism>
<evidence type="ECO:0000256" key="1">
    <source>
        <dbReference type="SAM" id="MobiDB-lite"/>
    </source>
</evidence>
<dbReference type="SUPFAM" id="SSF51621">
    <property type="entry name" value="Phosphoenolpyruvate/pyruvate domain"/>
    <property type="match status" value="1"/>
</dbReference>
<feature type="region of interest" description="Disordered" evidence="1">
    <location>
        <begin position="21"/>
        <end position="42"/>
    </location>
</feature>
<dbReference type="PANTHER" id="PTHR42905">
    <property type="entry name" value="PHOSPHOENOLPYRUVATE CARBOXYLASE"/>
    <property type="match status" value="1"/>
</dbReference>
<dbReference type="InterPro" id="IPR015813">
    <property type="entry name" value="Pyrv/PenolPyrv_kinase-like_dom"/>
</dbReference>
<dbReference type="PANTHER" id="PTHR42905:SF2">
    <property type="entry name" value="PHOSPHOENOLPYRUVATE CARBOXYLASE FAMILY PROTEIN"/>
    <property type="match status" value="1"/>
</dbReference>
<accession>M2PBZ6</accession>
<dbReference type="AlphaFoldDB" id="M2PBZ6"/>
<evidence type="ECO:0000313" key="3">
    <source>
        <dbReference type="Proteomes" id="UP000016930"/>
    </source>
</evidence>
<evidence type="ECO:0008006" key="4">
    <source>
        <dbReference type="Google" id="ProtNLM"/>
    </source>
</evidence>
<keyword evidence="3" id="KW-1185">Reference proteome</keyword>
<dbReference type="STRING" id="914234.M2PBZ6"/>
<dbReference type="CDD" id="cd00377">
    <property type="entry name" value="ICL_PEPM"/>
    <property type="match status" value="1"/>
</dbReference>
<reference evidence="2 3" key="1">
    <citation type="journal article" date="2012" name="Proc. Natl. Acad. Sci. U.S.A.">
        <title>Comparative genomics of Ceriporiopsis subvermispora and Phanerochaete chrysosporium provide insight into selective ligninolysis.</title>
        <authorList>
            <person name="Fernandez-Fueyo E."/>
            <person name="Ruiz-Duenas F.J."/>
            <person name="Ferreira P."/>
            <person name="Floudas D."/>
            <person name="Hibbett D.S."/>
            <person name="Canessa P."/>
            <person name="Larrondo L.F."/>
            <person name="James T.Y."/>
            <person name="Seelenfreund D."/>
            <person name="Lobos S."/>
            <person name="Polanco R."/>
            <person name="Tello M."/>
            <person name="Honda Y."/>
            <person name="Watanabe T."/>
            <person name="Watanabe T."/>
            <person name="Ryu J.S."/>
            <person name="Kubicek C.P."/>
            <person name="Schmoll M."/>
            <person name="Gaskell J."/>
            <person name="Hammel K.E."/>
            <person name="St John F.J."/>
            <person name="Vanden Wymelenberg A."/>
            <person name="Sabat G."/>
            <person name="Splinter BonDurant S."/>
            <person name="Syed K."/>
            <person name="Yadav J.S."/>
            <person name="Doddapaneni H."/>
            <person name="Subramanian V."/>
            <person name="Lavin J.L."/>
            <person name="Oguiza J.A."/>
            <person name="Perez G."/>
            <person name="Pisabarro A.G."/>
            <person name="Ramirez L."/>
            <person name="Santoyo F."/>
            <person name="Master E."/>
            <person name="Coutinho P.M."/>
            <person name="Henrissat B."/>
            <person name="Lombard V."/>
            <person name="Magnuson J.K."/>
            <person name="Kuees U."/>
            <person name="Hori C."/>
            <person name="Igarashi K."/>
            <person name="Samejima M."/>
            <person name="Held B.W."/>
            <person name="Barry K.W."/>
            <person name="LaButti K.M."/>
            <person name="Lapidus A."/>
            <person name="Lindquist E.A."/>
            <person name="Lucas S.M."/>
            <person name="Riley R."/>
            <person name="Salamov A.A."/>
            <person name="Hoffmeister D."/>
            <person name="Schwenk D."/>
            <person name="Hadar Y."/>
            <person name="Yarden O."/>
            <person name="de Vries R.P."/>
            <person name="Wiebenga A."/>
            <person name="Stenlid J."/>
            <person name="Eastwood D."/>
            <person name="Grigoriev I.V."/>
            <person name="Berka R.M."/>
            <person name="Blanchette R.A."/>
            <person name="Kersten P."/>
            <person name="Martinez A.T."/>
            <person name="Vicuna R."/>
            <person name="Cullen D."/>
        </authorList>
    </citation>
    <scope>NUCLEOTIDE SEQUENCE [LARGE SCALE GENOMIC DNA]</scope>
    <source>
        <strain evidence="2 3">B</strain>
    </source>
</reference>
<dbReference type="InterPro" id="IPR040442">
    <property type="entry name" value="Pyrv_kinase-like_dom_sf"/>
</dbReference>
<dbReference type="Proteomes" id="UP000016930">
    <property type="component" value="Unassembled WGS sequence"/>
</dbReference>
<dbReference type="EMBL" id="KB445807">
    <property type="protein sequence ID" value="EMD33159.1"/>
    <property type="molecule type" value="Genomic_DNA"/>
</dbReference>